<dbReference type="Pfam" id="PF12697">
    <property type="entry name" value="Abhydrolase_6"/>
    <property type="match status" value="1"/>
</dbReference>
<sequence length="271" mass="29291">MTEWHRIDKGFGEPLVLLHGGGASAPSWLPVIDLLAAHRRVIAFDIPGFGRTPALDQPLTIELMVDGVIAELARLGIDAPVDFVGNSMGGWISLEAAKRGLARSVVALGPAGLWHRMPLLTRLAFFAALSVCWIAHTPARVLLRSSIVRAVAFYPIVVHPGRLTYEQAVGLVADMHTSRRTLLSILRRIAFRGGFEAGQDISVPVTIAFGSHDRIVLARDSRHRDQLPPHATWVTLAGCGHLPMPDDPELVAAAILDGVRPPNGDTAHDRV</sequence>
<dbReference type="PANTHER" id="PTHR46438:SF11">
    <property type="entry name" value="LIPASE-RELATED"/>
    <property type="match status" value="1"/>
</dbReference>
<evidence type="ECO:0000313" key="3">
    <source>
        <dbReference type="Proteomes" id="UP000317728"/>
    </source>
</evidence>
<gene>
    <name evidence="2" type="ORF">FJK96_00190</name>
</gene>
<dbReference type="PRINTS" id="PR00111">
    <property type="entry name" value="ABHYDROLASE"/>
</dbReference>
<dbReference type="PANTHER" id="PTHR46438">
    <property type="entry name" value="ALPHA/BETA-HYDROLASES SUPERFAMILY PROTEIN"/>
    <property type="match status" value="1"/>
</dbReference>
<feature type="domain" description="AB hydrolase-1" evidence="1">
    <location>
        <begin position="15"/>
        <end position="254"/>
    </location>
</feature>
<dbReference type="EMBL" id="CP041150">
    <property type="protein sequence ID" value="QDF68759.1"/>
    <property type="molecule type" value="Genomic_DNA"/>
</dbReference>
<evidence type="ECO:0000313" key="2">
    <source>
        <dbReference type="EMBL" id="QDF68759.1"/>
    </source>
</evidence>
<dbReference type="InterPro" id="IPR029058">
    <property type="entry name" value="AB_hydrolase_fold"/>
</dbReference>
<protein>
    <submittedName>
        <fullName evidence="2">Alpha/beta fold hydrolase</fullName>
    </submittedName>
</protein>
<dbReference type="AlphaFoldDB" id="A0AB73TVB1"/>
<dbReference type="InterPro" id="IPR000073">
    <property type="entry name" value="AB_hydrolase_1"/>
</dbReference>
<dbReference type="Gene3D" id="3.40.50.1820">
    <property type="entry name" value="alpha/beta hydrolase"/>
    <property type="match status" value="1"/>
</dbReference>
<organism evidence="2 3">
    <name type="scientific">Mycobacteroides chelonae</name>
    <name type="common">Mycobacterium chelonae</name>
    <dbReference type="NCBI Taxonomy" id="1774"/>
    <lineage>
        <taxon>Bacteria</taxon>
        <taxon>Bacillati</taxon>
        <taxon>Actinomycetota</taxon>
        <taxon>Actinomycetes</taxon>
        <taxon>Mycobacteriales</taxon>
        <taxon>Mycobacteriaceae</taxon>
        <taxon>Mycobacteroides</taxon>
    </lineage>
</organism>
<reference evidence="2 3" key="1">
    <citation type="submission" date="2019-06" db="EMBL/GenBank/DDBJ databases">
        <title>Whole geneome sequnce of Mycobacteroides chelonae M77 isolated from bovine milk from Meghalaya, India.</title>
        <authorList>
            <person name="Vise E."/>
            <person name="Das S."/>
            <person name="Garg A."/>
            <person name="Ghatak S."/>
            <person name="Shakuntala I."/>
            <person name="Milton A.A.P."/>
            <person name="Karam A."/>
            <person name="Sanjukta R."/>
            <person name="Puro K."/>
            <person name="Sen A."/>
        </authorList>
    </citation>
    <scope>NUCLEOTIDE SEQUENCE [LARGE SCALE GENOMIC DNA]</scope>
    <source>
        <strain evidence="2 3">M77</strain>
    </source>
</reference>
<dbReference type="SUPFAM" id="SSF53474">
    <property type="entry name" value="alpha/beta-Hydrolases"/>
    <property type="match status" value="1"/>
</dbReference>
<evidence type="ECO:0000259" key="1">
    <source>
        <dbReference type="Pfam" id="PF12697"/>
    </source>
</evidence>
<accession>A0AB73TVB1</accession>
<dbReference type="RefSeq" id="WP_070948922.1">
    <property type="nucleotide sequence ID" value="NZ_CP041150.1"/>
</dbReference>
<dbReference type="GO" id="GO:0016787">
    <property type="term" value="F:hydrolase activity"/>
    <property type="evidence" value="ECO:0007669"/>
    <property type="project" value="UniProtKB-KW"/>
</dbReference>
<name>A0AB73TVB1_MYCCH</name>
<dbReference type="Proteomes" id="UP000317728">
    <property type="component" value="Chromosome"/>
</dbReference>
<proteinExistence type="predicted"/>
<keyword evidence="2" id="KW-0378">Hydrolase</keyword>